<evidence type="ECO:0000259" key="1">
    <source>
        <dbReference type="Pfam" id="PF13456"/>
    </source>
</evidence>
<dbReference type="SUPFAM" id="SSF53098">
    <property type="entry name" value="Ribonuclease H-like"/>
    <property type="match status" value="1"/>
</dbReference>
<evidence type="ECO:0000313" key="2">
    <source>
        <dbReference type="EMBL" id="MCD7468893.1"/>
    </source>
</evidence>
<dbReference type="Pfam" id="PF13456">
    <property type="entry name" value="RVT_3"/>
    <property type="match status" value="1"/>
</dbReference>
<accession>A0ABS8TCK1</accession>
<dbReference type="InterPro" id="IPR012337">
    <property type="entry name" value="RNaseH-like_sf"/>
</dbReference>
<dbReference type="InterPro" id="IPR053151">
    <property type="entry name" value="RNase_H-like"/>
</dbReference>
<gene>
    <name evidence="2" type="ORF">HAX54_007440</name>
</gene>
<feature type="domain" description="RNase H type-1" evidence="1">
    <location>
        <begin position="7"/>
        <end position="94"/>
    </location>
</feature>
<dbReference type="CDD" id="cd06222">
    <property type="entry name" value="RNase_H_like"/>
    <property type="match status" value="1"/>
</dbReference>
<sequence>MAFSISIQCESNNQAEAATTNYGLNWCNRNGYTKIQLELDSLIVANMLKNKDTKNLMLNPVILDSIQLLRIMDAEAIHCYIKANGVTDLLAKQASSSGHSTFYYSKSSS</sequence>
<dbReference type="PANTHER" id="PTHR47723:SF7">
    <property type="entry name" value="RNASE H FAMILY PROTEIN"/>
    <property type="match status" value="1"/>
</dbReference>
<comment type="caution">
    <text evidence="2">The sequence shown here is derived from an EMBL/GenBank/DDBJ whole genome shotgun (WGS) entry which is preliminary data.</text>
</comment>
<dbReference type="PANTHER" id="PTHR47723">
    <property type="entry name" value="OS05G0353850 PROTEIN"/>
    <property type="match status" value="1"/>
</dbReference>
<evidence type="ECO:0000313" key="3">
    <source>
        <dbReference type="Proteomes" id="UP000823775"/>
    </source>
</evidence>
<proteinExistence type="predicted"/>
<keyword evidence="3" id="KW-1185">Reference proteome</keyword>
<dbReference type="InterPro" id="IPR002156">
    <property type="entry name" value="RNaseH_domain"/>
</dbReference>
<dbReference type="Gene3D" id="3.30.420.10">
    <property type="entry name" value="Ribonuclease H-like superfamily/Ribonuclease H"/>
    <property type="match status" value="1"/>
</dbReference>
<dbReference type="EMBL" id="JACEIK010001381">
    <property type="protein sequence ID" value="MCD7468893.1"/>
    <property type="molecule type" value="Genomic_DNA"/>
</dbReference>
<protein>
    <recommendedName>
        <fullName evidence="1">RNase H type-1 domain-containing protein</fullName>
    </recommendedName>
</protein>
<organism evidence="2 3">
    <name type="scientific">Datura stramonium</name>
    <name type="common">Jimsonweed</name>
    <name type="synonym">Common thornapple</name>
    <dbReference type="NCBI Taxonomy" id="4076"/>
    <lineage>
        <taxon>Eukaryota</taxon>
        <taxon>Viridiplantae</taxon>
        <taxon>Streptophyta</taxon>
        <taxon>Embryophyta</taxon>
        <taxon>Tracheophyta</taxon>
        <taxon>Spermatophyta</taxon>
        <taxon>Magnoliopsida</taxon>
        <taxon>eudicotyledons</taxon>
        <taxon>Gunneridae</taxon>
        <taxon>Pentapetalae</taxon>
        <taxon>asterids</taxon>
        <taxon>lamiids</taxon>
        <taxon>Solanales</taxon>
        <taxon>Solanaceae</taxon>
        <taxon>Solanoideae</taxon>
        <taxon>Datureae</taxon>
        <taxon>Datura</taxon>
    </lineage>
</organism>
<dbReference type="InterPro" id="IPR036397">
    <property type="entry name" value="RNaseH_sf"/>
</dbReference>
<name>A0ABS8TCK1_DATST</name>
<dbReference type="InterPro" id="IPR044730">
    <property type="entry name" value="RNase_H-like_dom_plant"/>
</dbReference>
<reference evidence="2 3" key="1">
    <citation type="journal article" date="2021" name="BMC Genomics">
        <title>Datura genome reveals duplications of psychoactive alkaloid biosynthetic genes and high mutation rate following tissue culture.</title>
        <authorList>
            <person name="Rajewski A."/>
            <person name="Carter-House D."/>
            <person name="Stajich J."/>
            <person name="Litt A."/>
        </authorList>
    </citation>
    <scope>NUCLEOTIDE SEQUENCE [LARGE SCALE GENOMIC DNA]</scope>
    <source>
        <strain evidence="2">AR-01</strain>
    </source>
</reference>
<dbReference type="Proteomes" id="UP000823775">
    <property type="component" value="Unassembled WGS sequence"/>
</dbReference>